<comment type="caution">
    <text evidence="2">The sequence shown here is derived from an EMBL/GenBank/DDBJ whole genome shotgun (WGS) entry which is preliminary data.</text>
</comment>
<gene>
    <name evidence="2" type="ORF">CHS0354_029024</name>
</gene>
<evidence type="ECO:0000313" key="2">
    <source>
        <dbReference type="EMBL" id="KAK3591173.1"/>
    </source>
</evidence>
<reference evidence="2" key="2">
    <citation type="journal article" date="2021" name="Genome Biol. Evol.">
        <title>Developing a high-quality reference genome for a parasitic bivalve with doubly uniparental inheritance (Bivalvia: Unionida).</title>
        <authorList>
            <person name="Smith C.H."/>
        </authorList>
    </citation>
    <scope>NUCLEOTIDE SEQUENCE</scope>
    <source>
        <strain evidence="2">CHS0354</strain>
        <tissue evidence="2">Mantle</tissue>
    </source>
</reference>
<proteinExistence type="predicted"/>
<keyword evidence="3" id="KW-1185">Reference proteome</keyword>
<name>A0AAE0SGR7_9BIVA</name>
<accession>A0AAE0SGR7</accession>
<feature type="region of interest" description="Disordered" evidence="1">
    <location>
        <begin position="67"/>
        <end position="88"/>
    </location>
</feature>
<dbReference type="AlphaFoldDB" id="A0AAE0SGR7"/>
<dbReference type="EMBL" id="JAEAOA010001744">
    <property type="protein sequence ID" value="KAK3591173.1"/>
    <property type="molecule type" value="Genomic_DNA"/>
</dbReference>
<protein>
    <submittedName>
        <fullName evidence="2">Uncharacterized protein</fullName>
    </submittedName>
</protein>
<evidence type="ECO:0000313" key="3">
    <source>
        <dbReference type="Proteomes" id="UP001195483"/>
    </source>
</evidence>
<reference evidence="2" key="1">
    <citation type="journal article" date="2021" name="Genome Biol. Evol.">
        <title>A High-Quality Reference Genome for a Parasitic Bivalve with Doubly Uniparental Inheritance (Bivalvia: Unionida).</title>
        <authorList>
            <person name="Smith C.H."/>
        </authorList>
    </citation>
    <scope>NUCLEOTIDE SEQUENCE</scope>
    <source>
        <strain evidence="2">CHS0354</strain>
    </source>
</reference>
<evidence type="ECO:0000256" key="1">
    <source>
        <dbReference type="SAM" id="MobiDB-lite"/>
    </source>
</evidence>
<dbReference type="Proteomes" id="UP001195483">
    <property type="component" value="Unassembled WGS sequence"/>
</dbReference>
<organism evidence="2 3">
    <name type="scientific">Potamilus streckersoni</name>
    <dbReference type="NCBI Taxonomy" id="2493646"/>
    <lineage>
        <taxon>Eukaryota</taxon>
        <taxon>Metazoa</taxon>
        <taxon>Spiralia</taxon>
        <taxon>Lophotrochozoa</taxon>
        <taxon>Mollusca</taxon>
        <taxon>Bivalvia</taxon>
        <taxon>Autobranchia</taxon>
        <taxon>Heteroconchia</taxon>
        <taxon>Palaeoheterodonta</taxon>
        <taxon>Unionida</taxon>
        <taxon>Unionoidea</taxon>
        <taxon>Unionidae</taxon>
        <taxon>Ambleminae</taxon>
        <taxon>Lampsilini</taxon>
        <taxon>Potamilus</taxon>
    </lineage>
</organism>
<sequence length="88" mass="9795">MLFVCNGRELLYFPSETILIIRLSGTAEIFFHHPLCSLSASKLNTRKQFQYLSGNPKKVIPAPSQVTAKKPFQQPSGNPKKVIPAPVK</sequence>
<reference evidence="2" key="3">
    <citation type="submission" date="2023-05" db="EMBL/GenBank/DDBJ databases">
        <authorList>
            <person name="Smith C.H."/>
        </authorList>
    </citation>
    <scope>NUCLEOTIDE SEQUENCE</scope>
    <source>
        <strain evidence="2">CHS0354</strain>
        <tissue evidence="2">Mantle</tissue>
    </source>
</reference>